<dbReference type="EMBL" id="KI926047">
    <property type="protein sequence ID" value="ETW42789.1"/>
    <property type="molecule type" value="Genomic_DNA"/>
</dbReference>
<reference evidence="1 2" key="2">
    <citation type="submission" date="2013-02" db="EMBL/GenBank/DDBJ databases">
        <title>The Genome Sequence of Plasmodium falciparum NF135/5.C10.</title>
        <authorList>
            <consortium name="The Broad Institute Genome Sequencing Platform"/>
            <consortium name="The Broad Institute Genome Sequencing Center for Infectious Disease"/>
            <person name="Neafsey D."/>
            <person name="Cheeseman I."/>
            <person name="Volkman S."/>
            <person name="Adams J."/>
            <person name="Walker B."/>
            <person name="Young S.K."/>
            <person name="Zeng Q."/>
            <person name="Gargeya S."/>
            <person name="Fitzgerald M."/>
            <person name="Haas B."/>
            <person name="Abouelleil A."/>
            <person name="Alvarado L."/>
            <person name="Arachchi H.M."/>
            <person name="Berlin A.M."/>
            <person name="Chapman S.B."/>
            <person name="Dewar J."/>
            <person name="Goldberg J."/>
            <person name="Griggs A."/>
            <person name="Gujja S."/>
            <person name="Hansen M."/>
            <person name="Howarth C."/>
            <person name="Imamovic A."/>
            <person name="Larimer J."/>
            <person name="McCowan C."/>
            <person name="Murphy C."/>
            <person name="Neiman D."/>
            <person name="Pearson M."/>
            <person name="Priest M."/>
            <person name="Roberts A."/>
            <person name="Saif S."/>
            <person name="Shea T."/>
            <person name="Sisk P."/>
            <person name="Sykes S."/>
            <person name="Wortman J."/>
            <person name="Nusbaum C."/>
            <person name="Birren B."/>
        </authorList>
    </citation>
    <scope>NUCLEOTIDE SEQUENCE [LARGE SCALE GENOMIC DNA]</scope>
    <source>
        <strain evidence="1 2">NF135/5.C10</strain>
    </source>
</reference>
<accession>W4IIA6</accession>
<dbReference type="AlphaFoldDB" id="W4IIA6"/>
<protein>
    <submittedName>
        <fullName evidence="1">Uncharacterized protein</fullName>
    </submittedName>
</protein>
<proteinExistence type="predicted"/>
<gene>
    <name evidence="1" type="ORF">PFNF135_02835</name>
</gene>
<dbReference type="Proteomes" id="UP000019114">
    <property type="component" value="Unassembled WGS sequence"/>
</dbReference>
<sequence length="95" mass="11424">MRNCTYNKIVHCLFYVVLYVIQIYSINNIEIIKYTTLYNIINTIKKYIFLLCSITNNNIYKLLHILSKISAISYDNNSMYNKNNNENKKHNRKHI</sequence>
<reference evidence="1 2" key="1">
    <citation type="submission" date="2013-02" db="EMBL/GenBank/DDBJ databases">
        <title>The Genome Annotation of Plasmodium falciparum NF135/5.C10.</title>
        <authorList>
            <consortium name="The Broad Institute Genome Sequencing Platform"/>
            <consortium name="The Broad Institute Genome Sequencing Center for Infectious Disease"/>
            <person name="Neafsey D."/>
            <person name="Hoffman S."/>
            <person name="Volkman S."/>
            <person name="Rosenthal P."/>
            <person name="Walker B."/>
            <person name="Young S.K."/>
            <person name="Zeng Q."/>
            <person name="Gargeya S."/>
            <person name="Fitzgerald M."/>
            <person name="Haas B."/>
            <person name="Abouelleil A."/>
            <person name="Allen A.W."/>
            <person name="Alvarado L."/>
            <person name="Arachchi H.M."/>
            <person name="Berlin A.M."/>
            <person name="Chapman S.B."/>
            <person name="Gainer-Dewar J."/>
            <person name="Goldberg J."/>
            <person name="Griggs A."/>
            <person name="Gujja S."/>
            <person name="Hansen M."/>
            <person name="Howarth C."/>
            <person name="Imamovic A."/>
            <person name="Ireland A."/>
            <person name="Larimer J."/>
            <person name="McCowan C."/>
            <person name="Murphy C."/>
            <person name="Pearson M."/>
            <person name="Poon T.W."/>
            <person name="Priest M."/>
            <person name="Roberts A."/>
            <person name="Saif S."/>
            <person name="Shea T."/>
            <person name="Sisk P."/>
            <person name="Sykes S."/>
            <person name="Wortman J."/>
            <person name="Nusbaum C."/>
            <person name="Birren B."/>
        </authorList>
    </citation>
    <scope>NUCLEOTIDE SEQUENCE [LARGE SCALE GENOMIC DNA]</scope>
    <source>
        <strain evidence="1 2">NF135/5.C10</strain>
    </source>
</reference>
<organism evidence="1 2">
    <name type="scientific">Plasmodium falciparum NF135/5.C10</name>
    <dbReference type="NCBI Taxonomy" id="1036726"/>
    <lineage>
        <taxon>Eukaryota</taxon>
        <taxon>Sar</taxon>
        <taxon>Alveolata</taxon>
        <taxon>Apicomplexa</taxon>
        <taxon>Aconoidasida</taxon>
        <taxon>Haemosporida</taxon>
        <taxon>Plasmodiidae</taxon>
        <taxon>Plasmodium</taxon>
        <taxon>Plasmodium (Laverania)</taxon>
    </lineage>
</organism>
<name>W4IIA6_PLAFA</name>
<evidence type="ECO:0000313" key="2">
    <source>
        <dbReference type="Proteomes" id="UP000019114"/>
    </source>
</evidence>
<evidence type="ECO:0000313" key="1">
    <source>
        <dbReference type="EMBL" id="ETW42789.1"/>
    </source>
</evidence>